<dbReference type="InterPro" id="IPR013785">
    <property type="entry name" value="Aldolase_TIM"/>
</dbReference>
<dbReference type="InterPro" id="IPR011060">
    <property type="entry name" value="RibuloseP-bd_barrel"/>
</dbReference>
<dbReference type="AlphaFoldDB" id="A0AAD7UBN0"/>
<comment type="pathway">
    <text evidence="2">Amino-acid biosynthesis; L-tryptophan biosynthesis; L-tryptophan from chorismate: step 4/5.</text>
</comment>
<evidence type="ECO:0000256" key="8">
    <source>
        <dbReference type="ARBA" id="ARBA00023239"/>
    </source>
</evidence>
<evidence type="ECO:0000256" key="2">
    <source>
        <dbReference type="ARBA" id="ARBA00004696"/>
    </source>
</evidence>
<dbReference type="Proteomes" id="UP001230188">
    <property type="component" value="Unassembled WGS sequence"/>
</dbReference>
<dbReference type="GO" id="GO:0000162">
    <property type="term" value="P:L-tryptophan biosynthetic process"/>
    <property type="evidence" value="ECO:0007669"/>
    <property type="project" value="UniProtKB-KW"/>
</dbReference>
<keyword evidence="5" id="KW-0210">Decarboxylase</keyword>
<proteinExistence type="predicted"/>
<dbReference type="Pfam" id="PF00218">
    <property type="entry name" value="IGPS"/>
    <property type="match status" value="1"/>
</dbReference>
<keyword evidence="4" id="KW-0028">Amino-acid biosynthesis</keyword>
<dbReference type="PANTHER" id="PTHR22854:SF2">
    <property type="entry name" value="INDOLE-3-GLYCEROL-PHOSPHATE SYNTHASE"/>
    <property type="match status" value="1"/>
</dbReference>
<keyword evidence="6" id="KW-0822">Tryptophan biosynthesis</keyword>
<evidence type="ECO:0000256" key="4">
    <source>
        <dbReference type="ARBA" id="ARBA00022605"/>
    </source>
</evidence>
<dbReference type="InterPro" id="IPR013798">
    <property type="entry name" value="Indole-3-glycerol_P_synth_dom"/>
</dbReference>
<dbReference type="PANTHER" id="PTHR22854">
    <property type="entry name" value="TRYPTOPHAN BIOSYNTHESIS PROTEIN"/>
    <property type="match status" value="1"/>
</dbReference>
<protein>
    <recommendedName>
        <fullName evidence="3">indole-3-glycerol-phosphate synthase</fullName>
        <ecNumber evidence="3">4.1.1.48</ecNumber>
    </recommendedName>
</protein>
<feature type="domain" description="Indole-3-glycerol phosphate synthase" evidence="9">
    <location>
        <begin position="10"/>
        <end position="172"/>
    </location>
</feature>
<evidence type="ECO:0000313" key="11">
    <source>
        <dbReference type="Proteomes" id="UP001230188"/>
    </source>
</evidence>
<evidence type="ECO:0000259" key="9">
    <source>
        <dbReference type="Pfam" id="PF00218"/>
    </source>
</evidence>
<evidence type="ECO:0000256" key="5">
    <source>
        <dbReference type="ARBA" id="ARBA00022793"/>
    </source>
</evidence>
<reference evidence="10" key="1">
    <citation type="submission" date="2023-01" db="EMBL/GenBank/DDBJ databases">
        <title>Metagenome sequencing of chrysophaentin producing Chrysophaeum taylorii.</title>
        <authorList>
            <person name="Davison J."/>
            <person name="Bewley C."/>
        </authorList>
    </citation>
    <scope>NUCLEOTIDE SEQUENCE</scope>
    <source>
        <strain evidence="10">NIES-1699</strain>
    </source>
</reference>
<dbReference type="Gene3D" id="3.20.20.70">
    <property type="entry name" value="Aldolase class I"/>
    <property type="match status" value="1"/>
</dbReference>
<evidence type="ECO:0000256" key="1">
    <source>
        <dbReference type="ARBA" id="ARBA00001633"/>
    </source>
</evidence>
<dbReference type="SUPFAM" id="SSF51366">
    <property type="entry name" value="Ribulose-phoshate binding barrel"/>
    <property type="match status" value="1"/>
</dbReference>
<organism evidence="10 11">
    <name type="scientific">Chrysophaeum taylorii</name>
    <dbReference type="NCBI Taxonomy" id="2483200"/>
    <lineage>
        <taxon>Eukaryota</taxon>
        <taxon>Sar</taxon>
        <taxon>Stramenopiles</taxon>
        <taxon>Ochrophyta</taxon>
        <taxon>Pelagophyceae</taxon>
        <taxon>Pelagomonadales</taxon>
        <taxon>Pelagomonadaceae</taxon>
        <taxon>Chrysophaeum</taxon>
    </lineage>
</organism>
<dbReference type="InterPro" id="IPR045186">
    <property type="entry name" value="Indole-3-glycerol_P_synth"/>
</dbReference>
<keyword evidence="7" id="KW-0057">Aromatic amino acid biosynthesis</keyword>
<evidence type="ECO:0000256" key="3">
    <source>
        <dbReference type="ARBA" id="ARBA00012362"/>
    </source>
</evidence>
<dbReference type="EC" id="4.1.1.48" evidence="3"/>
<keyword evidence="11" id="KW-1185">Reference proteome</keyword>
<evidence type="ECO:0000313" key="10">
    <source>
        <dbReference type="EMBL" id="KAJ8601464.1"/>
    </source>
</evidence>
<dbReference type="GO" id="GO:0004640">
    <property type="term" value="F:phosphoribosylanthranilate isomerase activity"/>
    <property type="evidence" value="ECO:0007669"/>
    <property type="project" value="TreeGrafter"/>
</dbReference>
<gene>
    <name evidence="10" type="ORF">CTAYLR_005702</name>
</gene>
<sequence length="198" mass="20835">MVARRFGSADAYSACVDESYGGSIEDLARVRIATEKPILAKDIIVDPIQIALSAEKGASAVLLIASVLGSRLEDLMDSATLVGVEAAVEVHTPNECRFALNAGATLLVVNNRDRLDGQLHSDQALYVRDLIPPNVVAVAAGGIDSLAAARRLALAGYDGVMVGRKLLTAGDPAFASALRDVQVTPVDHFLPPRFDGDE</sequence>
<keyword evidence="8" id="KW-0456">Lyase</keyword>
<evidence type="ECO:0000256" key="7">
    <source>
        <dbReference type="ARBA" id="ARBA00023141"/>
    </source>
</evidence>
<accession>A0AAD7UBN0</accession>
<name>A0AAD7UBN0_9STRA</name>
<evidence type="ECO:0000256" key="6">
    <source>
        <dbReference type="ARBA" id="ARBA00022822"/>
    </source>
</evidence>
<comment type="catalytic activity">
    <reaction evidence="1">
        <text>1-(2-carboxyphenylamino)-1-deoxy-D-ribulose 5-phosphate + H(+) = (1S,2R)-1-C-(indol-3-yl)glycerol 3-phosphate + CO2 + H2O</text>
        <dbReference type="Rhea" id="RHEA:23476"/>
        <dbReference type="ChEBI" id="CHEBI:15377"/>
        <dbReference type="ChEBI" id="CHEBI:15378"/>
        <dbReference type="ChEBI" id="CHEBI:16526"/>
        <dbReference type="ChEBI" id="CHEBI:58613"/>
        <dbReference type="ChEBI" id="CHEBI:58866"/>
        <dbReference type="EC" id="4.1.1.48"/>
    </reaction>
</comment>
<comment type="caution">
    <text evidence="10">The sequence shown here is derived from an EMBL/GenBank/DDBJ whole genome shotgun (WGS) entry which is preliminary data.</text>
</comment>
<dbReference type="EMBL" id="JAQMWT010000428">
    <property type="protein sequence ID" value="KAJ8601464.1"/>
    <property type="molecule type" value="Genomic_DNA"/>
</dbReference>
<dbReference type="GO" id="GO:0004425">
    <property type="term" value="F:indole-3-glycerol-phosphate synthase activity"/>
    <property type="evidence" value="ECO:0007669"/>
    <property type="project" value="UniProtKB-EC"/>
</dbReference>